<gene>
    <name evidence="1" type="primary">ConsOrf2</name>
</gene>
<dbReference type="GeneID" id="60234896"/>
<keyword evidence="1" id="KW-0150">Chloroplast</keyword>
<keyword evidence="1" id="KW-0934">Plastid</keyword>
<geneLocation type="chloroplast" evidence="1"/>
<reference evidence="1" key="1">
    <citation type="submission" date="2018-09" db="EMBL/GenBank/DDBJ databases">
        <title>Genomics and Phylogenetic analysis of three type specimens of Osmundea (Rhodomelaceae, Rhodophyta).</title>
        <authorList>
            <person name="Hughey J.R."/>
            <person name="Miller K.A."/>
        </authorList>
    </citation>
    <scope>NUCLEOTIDE SEQUENCE</scope>
</reference>
<sequence length="87" mass="10542">MDQSYLIIRIDNKKNIELHCFFYKNIDFKYNYPTCFTVYFDKFSYLLYLVSLSGLFNLLSTSHKIYFGIELFKAYVSIKLEQSYIQE</sequence>
<protein>
    <submittedName>
        <fullName evidence="1">Uncharacterized protein</fullName>
    </submittedName>
</protein>
<accession>A0A7L4WNK8</accession>
<dbReference type="EMBL" id="MH898941">
    <property type="protein sequence ID" value="QFR99853.1"/>
    <property type="molecule type" value="Genomic_DNA"/>
</dbReference>
<proteinExistence type="predicted"/>
<name>A0A7L4WNK8_9FLOR</name>
<dbReference type="AlphaFoldDB" id="A0A7L4WNK8"/>
<evidence type="ECO:0000313" key="1">
    <source>
        <dbReference type="EMBL" id="QFR99853.1"/>
    </source>
</evidence>
<dbReference type="RefSeq" id="YP_009944559.1">
    <property type="nucleotide sequence ID" value="NC_051457.1"/>
</dbReference>
<organism evidence="1">
    <name type="scientific">Osmundea sinicola</name>
    <dbReference type="NCBI Taxonomy" id="290685"/>
    <lineage>
        <taxon>Eukaryota</taxon>
        <taxon>Rhodophyta</taxon>
        <taxon>Florideophyceae</taxon>
        <taxon>Rhodymeniophycidae</taxon>
        <taxon>Ceramiales</taxon>
        <taxon>Rhodomelaceae</taxon>
        <taxon>Laurencieae</taxon>
        <taxon>Osmundea</taxon>
    </lineage>
</organism>